<accession>A0A2Z2KS06</accession>
<sequence length="137" mass="15862">MTEKKWLSIFILFIFILSGCERNSTDIVNDTKVADDEEYNLMITNNSPLYLRSVVVTIEEEDDVQINSLIDSNISFGKVAKFPIKNGKRLFKITLNPKDNYSVSKEFSEVFNEGEIVEYQILIEQNEVSIQRIKDNE</sequence>
<dbReference type="PROSITE" id="PS51257">
    <property type="entry name" value="PROKAR_LIPOPROTEIN"/>
    <property type="match status" value="1"/>
</dbReference>
<evidence type="ECO:0000313" key="1">
    <source>
        <dbReference type="EMBL" id="ASA23311.1"/>
    </source>
</evidence>
<protein>
    <submittedName>
        <fullName evidence="1">Uncharacterized protein</fullName>
    </submittedName>
</protein>
<evidence type="ECO:0000313" key="2">
    <source>
        <dbReference type="Proteomes" id="UP000249890"/>
    </source>
</evidence>
<reference evidence="1 2" key="1">
    <citation type="submission" date="2017-06" db="EMBL/GenBank/DDBJ databases">
        <title>Complete genome sequence of Paenibacillus donghaensis KCTC 13049T isolated from East Sea sediment, South Korea.</title>
        <authorList>
            <person name="Jung B.K."/>
            <person name="Hong S.-J."/>
            <person name="Shin J.-H."/>
        </authorList>
    </citation>
    <scope>NUCLEOTIDE SEQUENCE [LARGE SCALE GENOMIC DNA]</scope>
    <source>
        <strain evidence="1 2">KCTC 13049</strain>
    </source>
</reference>
<dbReference type="OrthoDB" id="2625039at2"/>
<proteinExistence type="predicted"/>
<dbReference type="AlphaFoldDB" id="A0A2Z2KS06"/>
<dbReference type="KEGG" id="pdh:B9T62_22400"/>
<name>A0A2Z2KS06_9BACL</name>
<gene>
    <name evidence="1" type="ORF">B9T62_22400</name>
</gene>
<dbReference type="EMBL" id="CP021780">
    <property type="protein sequence ID" value="ASA23311.1"/>
    <property type="molecule type" value="Genomic_DNA"/>
</dbReference>
<keyword evidence="2" id="KW-1185">Reference proteome</keyword>
<dbReference type="Proteomes" id="UP000249890">
    <property type="component" value="Chromosome"/>
</dbReference>
<dbReference type="RefSeq" id="WP_087917306.1">
    <property type="nucleotide sequence ID" value="NZ_CP021780.1"/>
</dbReference>
<organism evidence="1 2">
    <name type="scientific">Paenibacillus donghaensis</name>
    <dbReference type="NCBI Taxonomy" id="414771"/>
    <lineage>
        <taxon>Bacteria</taxon>
        <taxon>Bacillati</taxon>
        <taxon>Bacillota</taxon>
        <taxon>Bacilli</taxon>
        <taxon>Bacillales</taxon>
        <taxon>Paenibacillaceae</taxon>
        <taxon>Paenibacillus</taxon>
    </lineage>
</organism>